<feature type="region of interest" description="Disordered" evidence="1">
    <location>
        <begin position="299"/>
        <end position="319"/>
    </location>
</feature>
<organism evidence="2 3">
    <name type="scientific">Candidatus Promineifilum breve</name>
    <dbReference type="NCBI Taxonomy" id="1806508"/>
    <lineage>
        <taxon>Bacteria</taxon>
        <taxon>Bacillati</taxon>
        <taxon>Chloroflexota</taxon>
        <taxon>Ardenticatenia</taxon>
        <taxon>Candidatus Promineifilales</taxon>
        <taxon>Candidatus Promineifilaceae</taxon>
        <taxon>Candidatus Promineifilum</taxon>
    </lineage>
</organism>
<feature type="compositionally biased region" description="Basic and acidic residues" evidence="1">
    <location>
        <begin position="299"/>
        <end position="310"/>
    </location>
</feature>
<gene>
    <name evidence="2" type="ORF">CFX0092_B0431</name>
</gene>
<accession>A0A160T9K9</accession>
<evidence type="ECO:0000313" key="3">
    <source>
        <dbReference type="Proteomes" id="UP000215027"/>
    </source>
</evidence>
<protein>
    <submittedName>
        <fullName evidence="2">Uncharacterized protein</fullName>
    </submittedName>
</protein>
<dbReference type="Proteomes" id="UP000215027">
    <property type="component" value="Chromosome II"/>
</dbReference>
<dbReference type="Pfam" id="PF18944">
    <property type="entry name" value="DUF5691"/>
    <property type="match status" value="1"/>
</dbReference>
<reference evidence="2" key="1">
    <citation type="submission" date="2016-01" db="EMBL/GenBank/DDBJ databases">
        <authorList>
            <person name="Mcilroy J.S."/>
            <person name="Karst M S."/>
            <person name="Albertsen M."/>
        </authorList>
    </citation>
    <scope>NUCLEOTIDE SEQUENCE</scope>
    <source>
        <strain evidence="2">Cfx-K</strain>
    </source>
</reference>
<dbReference type="EMBL" id="LN890656">
    <property type="protein sequence ID" value="CUS05965.1"/>
    <property type="molecule type" value="Genomic_DNA"/>
</dbReference>
<dbReference type="OrthoDB" id="262508at2"/>
<dbReference type="InterPro" id="IPR043746">
    <property type="entry name" value="DUF5691"/>
</dbReference>
<evidence type="ECO:0000256" key="1">
    <source>
        <dbReference type="SAM" id="MobiDB-lite"/>
    </source>
</evidence>
<dbReference type="AlphaFoldDB" id="A0A160T9K9"/>
<proteinExistence type="predicted"/>
<dbReference type="KEGG" id="pbf:CFX0092_B0431"/>
<sequence>MSDALTGAALLGAARAGLPPAETLPAALAALHAELSQRPPAEALLPLIGATALYEAAGRRPARDESGWRLPAFRPEGDLPPCSPAAAHLLERLLNGQDTPLLPEFLARLAAAGQRAPDDLLPYVLEHGAKIPRLRPQLLPIVGERGRWLAALNPAWRYAAVDPADPRSLRGAWEADPAGRAPLAVYVRQRDPAAARRLIESTWRAEPDTARRALLGALENGLSMADEPFLERALDDRDALTRHKAADLLAALPDSRLVGRITAAAGDILILKDGSLAPHFPGPVSDALARDGVAREGVARESVARTENDARPGAPRSPTEWSRLLSSTVGVIPPAHWAARFGLAPAALVKAALAGKWPRTLLSALATAALRRRDMGWIDALFAADGYSERVGLLLGALEPADCYARLAECLPAGDDAAVVVFLRRWPGPWDEPSARQLIDFLAGHAAIAPDTRHGPTLRFLSRQFAQRCPPSLAGHAADAAARAAGSAWKAALSQLAATLRLRHQLVEAVG</sequence>
<evidence type="ECO:0000313" key="2">
    <source>
        <dbReference type="EMBL" id="CUS05965.1"/>
    </source>
</evidence>
<dbReference type="RefSeq" id="WP_095045306.1">
    <property type="nucleotide sequence ID" value="NZ_LN890656.1"/>
</dbReference>
<name>A0A160T9K9_9CHLR</name>
<keyword evidence="3" id="KW-1185">Reference proteome</keyword>